<reference evidence="3" key="1">
    <citation type="submission" date="2017-03" db="EMBL/GenBank/DDBJ databases">
        <authorList>
            <person name="Lund M.B."/>
        </authorList>
    </citation>
    <scope>NUCLEOTIDE SEQUENCE [LARGE SCALE GENOMIC DNA]</scope>
</reference>
<accession>A0A2A6FU99</accession>
<dbReference type="Proteomes" id="UP000219994">
    <property type="component" value="Unassembled WGS sequence"/>
</dbReference>
<proteinExistence type="predicted"/>
<protein>
    <submittedName>
        <fullName evidence="2">Sugar ABC transporter substrate-binding protein</fullName>
    </submittedName>
</protein>
<dbReference type="PANTHER" id="PTHR43649">
    <property type="entry name" value="ARABINOSE-BINDING PROTEIN-RELATED"/>
    <property type="match status" value="1"/>
</dbReference>
<keyword evidence="1" id="KW-0732">Signal</keyword>
<gene>
    <name evidence="2" type="ORF">B5766_01970</name>
</gene>
<organism evidence="2 3">
    <name type="scientific">Candidatus Lumbricidiphila eiseniae</name>
    <dbReference type="NCBI Taxonomy" id="1969409"/>
    <lineage>
        <taxon>Bacteria</taxon>
        <taxon>Bacillati</taxon>
        <taxon>Actinomycetota</taxon>
        <taxon>Actinomycetes</taxon>
        <taxon>Micrococcales</taxon>
        <taxon>Microbacteriaceae</taxon>
        <taxon>Candidatus Lumbricidiphila</taxon>
    </lineage>
</organism>
<feature type="signal peptide" evidence="1">
    <location>
        <begin position="1"/>
        <end position="28"/>
    </location>
</feature>
<feature type="chain" id="PRO_5039268070" evidence="1">
    <location>
        <begin position="29"/>
        <end position="457"/>
    </location>
</feature>
<dbReference type="InterPro" id="IPR006059">
    <property type="entry name" value="SBP"/>
</dbReference>
<evidence type="ECO:0000313" key="3">
    <source>
        <dbReference type="Proteomes" id="UP000219994"/>
    </source>
</evidence>
<evidence type="ECO:0000256" key="1">
    <source>
        <dbReference type="SAM" id="SignalP"/>
    </source>
</evidence>
<dbReference type="SUPFAM" id="SSF53850">
    <property type="entry name" value="Periplasmic binding protein-like II"/>
    <property type="match status" value="1"/>
</dbReference>
<name>A0A2A6FU99_9MICO</name>
<dbReference type="InterPro" id="IPR050490">
    <property type="entry name" value="Bact_solute-bd_prot1"/>
</dbReference>
<dbReference type="EMBL" id="NAEP01000022">
    <property type="protein sequence ID" value="PDQ36206.1"/>
    <property type="molecule type" value="Genomic_DNA"/>
</dbReference>
<dbReference type="PANTHER" id="PTHR43649:SF12">
    <property type="entry name" value="DIACETYLCHITOBIOSE BINDING PROTEIN DASA"/>
    <property type="match status" value="1"/>
</dbReference>
<dbReference type="CDD" id="cd13585">
    <property type="entry name" value="PBP2_TMBP_like"/>
    <property type="match status" value="1"/>
</dbReference>
<sequence>MNKPVHTRHGRLIAVAAAAALSLLILTACDGSGAKETSAADGGGVGTAAAHVKITMMANDAFAQQWQDKLVPEFNKEFPYIDVIIDSVPYTELLAKGMLNGTDPDPQYDLITLDDPWTPQLAKVGVLYELKKDATPWTDKSFDWSDFNAAPLASSEWDGKQYGVPLRSNMLMMFYNRSLYQKVGLAEPTPELTWSQYLKQAPSLVQDTDGDGKTDSWAVGLTWMRGALSPPVWQAVLNSNGGALFDKDLKPSFDTKQGVAALQTQVDLLKYAPPGAANYNYTEPLDAFRQGKVASIFTWGSAYKSAAVDPKVTRLTPEEVGIQTMPAGSDGPSTHRGIWSGSVFKNSKHPQAAWTLLQWMSSKKGEVWTTSTLGSFPARKSTLATAPTQAWLAPVFKALQSAYDVADKGQMWRPRTPESNAIQEILADQTSAAVQGQTSAADALKKASQQITDLLKK</sequence>
<comment type="caution">
    <text evidence="2">The sequence shown here is derived from an EMBL/GenBank/DDBJ whole genome shotgun (WGS) entry which is preliminary data.</text>
</comment>
<dbReference type="PROSITE" id="PS51257">
    <property type="entry name" value="PROKAR_LIPOPROTEIN"/>
    <property type="match status" value="1"/>
</dbReference>
<evidence type="ECO:0000313" key="2">
    <source>
        <dbReference type="EMBL" id="PDQ36206.1"/>
    </source>
</evidence>
<dbReference type="AlphaFoldDB" id="A0A2A6FU99"/>
<dbReference type="Gene3D" id="3.40.190.10">
    <property type="entry name" value="Periplasmic binding protein-like II"/>
    <property type="match status" value="2"/>
</dbReference>
<dbReference type="Pfam" id="PF01547">
    <property type="entry name" value="SBP_bac_1"/>
    <property type="match status" value="1"/>
</dbReference>